<organism evidence="1 2">
    <name type="scientific">Pseudolactococcus piscium</name>
    <dbReference type="NCBI Taxonomy" id="1364"/>
    <lineage>
        <taxon>Bacteria</taxon>
        <taxon>Bacillati</taxon>
        <taxon>Bacillota</taxon>
        <taxon>Bacilli</taxon>
        <taxon>Lactobacillales</taxon>
        <taxon>Streptococcaceae</taxon>
        <taxon>Pseudolactococcus</taxon>
    </lineage>
</organism>
<protein>
    <submittedName>
        <fullName evidence="1">Uncharacterized protein</fullName>
    </submittedName>
</protein>
<name>A0A2A5RUP0_9LACT</name>
<dbReference type="EMBL" id="JXJW01000028">
    <property type="protein sequence ID" value="PCS04678.1"/>
    <property type="molecule type" value="Genomic_DNA"/>
</dbReference>
<dbReference type="Proteomes" id="UP000218282">
    <property type="component" value="Unassembled WGS sequence"/>
</dbReference>
<accession>A0A2A5RUP0</accession>
<proteinExistence type="predicted"/>
<reference evidence="1 2" key="1">
    <citation type="submission" date="2014-12" db="EMBL/GenBank/DDBJ databases">
        <title>Draft genome sequences of 10 type strains of Lactococcus.</title>
        <authorList>
            <person name="Sun Z."/>
            <person name="Zhong Z."/>
            <person name="Liu W."/>
            <person name="Zhang W."/>
            <person name="Zhang H."/>
        </authorList>
    </citation>
    <scope>NUCLEOTIDE SEQUENCE [LARGE SCALE GENOMIC DNA]</scope>
    <source>
        <strain evidence="1 2">DSM 6634</strain>
    </source>
</reference>
<sequence length="129" mass="15379">MKLFEKFKKKAQVKHKINHSDEDIIADIFKKLKLNKNIILKISENKGLAVFKGDFQNQERLYIQIFSSIISTRGEENEYFAEVDFDYLVTIFEDHPDIAFAVLDIFDEKPIYYPRNAFTNRYIIKKIHQ</sequence>
<dbReference type="RefSeq" id="WP_096815345.1">
    <property type="nucleotide sequence ID" value="NZ_JXJW01000028.1"/>
</dbReference>
<comment type="caution">
    <text evidence="1">The sequence shown here is derived from an EMBL/GenBank/DDBJ whole genome shotgun (WGS) entry which is preliminary data.</text>
</comment>
<keyword evidence="2" id="KW-1185">Reference proteome</keyword>
<dbReference type="AlphaFoldDB" id="A0A2A5RUP0"/>
<evidence type="ECO:0000313" key="1">
    <source>
        <dbReference type="EMBL" id="PCS04678.1"/>
    </source>
</evidence>
<evidence type="ECO:0000313" key="2">
    <source>
        <dbReference type="Proteomes" id="UP000218282"/>
    </source>
</evidence>
<gene>
    <name evidence="1" type="ORF">RU86_GL001410</name>
</gene>